<evidence type="ECO:0000313" key="1">
    <source>
        <dbReference type="EMBL" id="KIL35163.1"/>
    </source>
</evidence>
<keyword evidence="2" id="KW-1185">Reference proteome</keyword>
<protein>
    <submittedName>
        <fullName evidence="1">Uncharacterized protein</fullName>
    </submittedName>
</protein>
<dbReference type="Proteomes" id="UP000054526">
    <property type="component" value="Unassembled WGS sequence"/>
</dbReference>
<name>A0ABR5A3F3_9BACL</name>
<organism evidence="1 2">
    <name type="scientific">Cohnella kolymensis</name>
    <dbReference type="NCBI Taxonomy" id="1590652"/>
    <lineage>
        <taxon>Bacteria</taxon>
        <taxon>Bacillati</taxon>
        <taxon>Bacillota</taxon>
        <taxon>Bacilli</taxon>
        <taxon>Bacillales</taxon>
        <taxon>Paenibacillaceae</taxon>
        <taxon>Cohnella</taxon>
    </lineage>
</organism>
<gene>
    <name evidence="1" type="ORF">SD71_16185</name>
</gene>
<dbReference type="EMBL" id="JXAL01000024">
    <property type="protein sequence ID" value="KIL35163.1"/>
    <property type="molecule type" value="Genomic_DNA"/>
</dbReference>
<evidence type="ECO:0000313" key="2">
    <source>
        <dbReference type="Proteomes" id="UP000054526"/>
    </source>
</evidence>
<sequence>MTRYLTLDDGDKPYFPSGVIASDNLILRASAIIEGHCKRDITVKSYTERVPLTEMQRGHLSYYPVVEVTALKGRPKYGITGDNFFGPPTFTAISDLNTVDVDKEIGALTCGYSPFGAPYDALEVTYTSGWNPIPDKVKVACGLLVAALASNHNSNVKSKKDFDFSIEYFGNNLVTPEIADLLSEYVNRPMR</sequence>
<proteinExistence type="predicted"/>
<reference evidence="1 2" key="1">
    <citation type="submission" date="2014-12" db="EMBL/GenBank/DDBJ databases">
        <title>Draft genome sequence of Cohnella kolymensis strain B-2846.</title>
        <authorList>
            <person name="Karlyshev A.V."/>
            <person name="Kudryashova E.B."/>
        </authorList>
    </citation>
    <scope>NUCLEOTIDE SEQUENCE [LARGE SCALE GENOMIC DNA]</scope>
    <source>
        <strain evidence="1 2">VKM B-2846</strain>
    </source>
</reference>
<comment type="caution">
    <text evidence="1">The sequence shown here is derived from an EMBL/GenBank/DDBJ whole genome shotgun (WGS) entry which is preliminary data.</text>
</comment>
<accession>A0ABR5A3F3</accession>
<dbReference type="RefSeq" id="WP_041065274.1">
    <property type="nucleotide sequence ID" value="NZ_JXAL01000024.1"/>
</dbReference>